<protein>
    <recommendedName>
        <fullName evidence="1">SnoaL-like domain-containing protein</fullName>
    </recommendedName>
</protein>
<dbReference type="AlphaFoldDB" id="A0A1Q8RNT3"/>
<evidence type="ECO:0000313" key="2">
    <source>
        <dbReference type="EMBL" id="OLN85843.1"/>
    </source>
</evidence>
<dbReference type="EMBL" id="MPGH01000141">
    <property type="protein sequence ID" value="OLN85843.1"/>
    <property type="molecule type" value="Genomic_DNA"/>
</dbReference>
<evidence type="ECO:0000259" key="1">
    <source>
        <dbReference type="Pfam" id="PF26528"/>
    </source>
</evidence>
<accession>A0A1Q8RNT3</accession>
<organism evidence="2 3">
    <name type="scientific">Colletotrichum chlorophyti</name>
    <dbReference type="NCBI Taxonomy" id="708187"/>
    <lineage>
        <taxon>Eukaryota</taxon>
        <taxon>Fungi</taxon>
        <taxon>Dikarya</taxon>
        <taxon>Ascomycota</taxon>
        <taxon>Pezizomycotina</taxon>
        <taxon>Sordariomycetes</taxon>
        <taxon>Hypocreomycetidae</taxon>
        <taxon>Glomerellales</taxon>
        <taxon>Glomerellaceae</taxon>
        <taxon>Colletotrichum</taxon>
    </lineage>
</organism>
<evidence type="ECO:0000313" key="3">
    <source>
        <dbReference type="Proteomes" id="UP000186583"/>
    </source>
</evidence>
<dbReference type="OrthoDB" id="5396546at2759"/>
<feature type="domain" description="SnoaL-like" evidence="1">
    <location>
        <begin position="4"/>
        <end position="174"/>
    </location>
</feature>
<proteinExistence type="predicted"/>
<dbReference type="Proteomes" id="UP000186583">
    <property type="component" value="Unassembled WGS sequence"/>
</dbReference>
<keyword evidence="3" id="KW-1185">Reference proteome</keyword>
<comment type="caution">
    <text evidence="2">The sequence shown here is derived from an EMBL/GenBank/DDBJ whole genome shotgun (WGS) entry which is preliminary data.</text>
</comment>
<dbReference type="Pfam" id="PF26528">
    <property type="entry name" value="SnoaL_6"/>
    <property type="match status" value="1"/>
</dbReference>
<reference evidence="2 3" key="1">
    <citation type="submission" date="2016-11" db="EMBL/GenBank/DDBJ databases">
        <title>Draft Genome Assembly of Colletotrichum chlorophyti a pathogen of herbaceous plants.</title>
        <authorList>
            <person name="Gan P."/>
            <person name="Narusaka M."/>
            <person name="Tsushima A."/>
            <person name="Narusaka Y."/>
            <person name="Takano Y."/>
            <person name="Shirasu K."/>
        </authorList>
    </citation>
    <scope>NUCLEOTIDE SEQUENCE [LARGE SCALE GENOMIC DNA]</scope>
    <source>
        <strain evidence="2 3">NTL11</strain>
    </source>
</reference>
<name>A0A1Q8RNT3_9PEZI</name>
<dbReference type="InterPro" id="IPR058931">
    <property type="entry name" value="SnoaL_6"/>
</dbReference>
<gene>
    <name evidence="2" type="ORF">CCHL11_09919</name>
</gene>
<sequence length="182" mass="21030">MASQTHHNDLVNHLKSLYASYRHTSDIDAKGVFLSPQCYQICRTRPSFAADNRETIIRYLHDYARKPDSSGPSGANEASKKGYYTIRPLEENEFEFGTDEQVRPAGFASAGQIKEKATREGWFGMKVDLWDETTEGKNQNDLLVKVQYWWTKEKGEWVQIFHDIMYMGPRDGTERLNGEVRE</sequence>